<dbReference type="GO" id="GO:0004139">
    <property type="term" value="F:deoxyribose-phosphate aldolase activity"/>
    <property type="evidence" value="ECO:0007669"/>
    <property type="project" value="InterPro"/>
</dbReference>
<organism evidence="3 4">
    <name type="scientific">Aspergillus viridinutans</name>
    <dbReference type="NCBI Taxonomy" id="75553"/>
    <lineage>
        <taxon>Eukaryota</taxon>
        <taxon>Fungi</taxon>
        <taxon>Dikarya</taxon>
        <taxon>Ascomycota</taxon>
        <taxon>Pezizomycotina</taxon>
        <taxon>Eurotiomycetes</taxon>
        <taxon>Eurotiomycetidae</taxon>
        <taxon>Eurotiales</taxon>
        <taxon>Aspergillaceae</taxon>
        <taxon>Aspergillus</taxon>
        <taxon>Aspergillus subgen. Fumigati</taxon>
    </lineage>
</organism>
<evidence type="ECO:0008006" key="5">
    <source>
        <dbReference type="Google" id="ProtNLM"/>
    </source>
</evidence>
<dbReference type="NCBIfam" id="TIGR00126">
    <property type="entry name" value="deoC"/>
    <property type="match status" value="1"/>
</dbReference>
<dbReference type="Proteomes" id="UP000710440">
    <property type="component" value="Unassembled WGS sequence"/>
</dbReference>
<dbReference type="PANTHER" id="PTHR10889:SF1">
    <property type="entry name" value="DEOXYRIBOSE-PHOSPHATE ALDOLASE"/>
    <property type="match status" value="1"/>
</dbReference>
<dbReference type="InterPro" id="IPR002915">
    <property type="entry name" value="DeoC/FbaB/LacD_aldolase"/>
</dbReference>
<comment type="caution">
    <text evidence="3">The sequence shown here is derived from an EMBL/GenBank/DDBJ whole genome shotgun (WGS) entry which is preliminary data.</text>
</comment>
<accession>A0A9P3F3A1</accession>
<protein>
    <recommendedName>
        <fullName evidence="5">Phosphodeoxyriboaldolase</fullName>
    </recommendedName>
</protein>
<proteinExistence type="predicted"/>
<dbReference type="GO" id="GO:0016052">
    <property type="term" value="P:carbohydrate catabolic process"/>
    <property type="evidence" value="ECO:0007669"/>
    <property type="project" value="TreeGrafter"/>
</dbReference>
<dbReference type="Pfam" id="PF01791">
    <property type="entry name" value="DeoC"/>
    <property type="match status" value="1"/>
</dbReference>
<dbReference type="GO" id="GO:0009264">
    <property type="term" value="P:deoxyribonucleotide catabolic process"/>
    <property type="evidence" value="ECO:0007669"/>
    <property type="project" value="InterPro"/>
</dbReference>
<evidence type="ECO:0000256" key="2">
    <source>
        <dbReference type="PIRSR" id="PIRSR001357-50"/>
    </source>
</evidence>
<feature type="active site" description="Schiff-base intermediate with acetaldehyde" evidence="2">
    <location>
        <position position="128"/>
    </location>
</feature>
<dbReference type="SUPFAM" id="SSF51569">
    <property type="entry name" value="Aldolase"/>
    <property type="match status" value="1"/>
</dbReference>
<name>A0A9P3F3A1_ASPVI</name>
<dbReference type="InterPro" id="IPR013785">
    <property type="entry name" value="Aldolase_TIM"/>
</dbReference>
<keyword evidence="2" id="KW-0704">Schiff base</keyword>
<evidence type="ECO:0000313" key="4">
    <source>
        <dbReference type="Proteomes" id="UP000710440"/>
    </source>
</evidence>
<dbReference type="AlphaFoldDB" id="A0A9P3F3A1"/>
<dbReference type="CDD" id="cd00959">
    <property type="entry name" value="DeoC"/>
    <property type="match status" value="1"/>
</dbReference>
<dbReference type="PIRSF" id="PIRSF001357">
    <property type="entry name" value="DeoC"/>
    <property type="match status" value="1"/>
</dbReference>
<dbReference type="PANTHER" id="PTHR10889">
    <property type="entry name" value="DEOXYRIBOSE-PHOSPHATE ALDOLASE"/>
    <property type="match status" value="1"/>
</dbReference>
<sequence length="227" mass="24512">MIDHSLLHPTLTDADILAGLKIARDHKVATACVKSYSIPLAVSTTEIKVAEAIAAVTVGGSEIDMVVNVGKVLGGDWEYATEEIRRINDVVKARGALLKVIFENDYLKDNHIARLCEICTRLDVAFVKTSTGYGFVKQADGSYNYKGATVRHLRLMREKAGEKVQIKAAGGVRTLDDLLHVMSLGVTRIGATATVAILEEARKRGIGNEPVEVSFKPMNDAGETGGY</sequence>
<dbReference type="GO" id="GO:0005737">
    <property type="term" value="C:cytoplasm"/>
    <property type="evidence" value="ECO:0007669"/>
    <property type="project" value="InterPro"/>
</dbReference>
<dbReference type="Gene3D" id="3.20.20.70">
    <property type="entry name" value="Aldolase class I"/>
    <property type="match status" value="2"/>
</dbReference>
<dbReference type="SMART" id="SM01133">
    <property type="entry name" value="DeoC"/>
    <property type="match status" value="1"/>
</dbReference>
<keyword evidence="1" id="KW-0963">Cytoplasm</keyword>
<dbReference type="OrthoDB" id="70823at2759"/>
<evidence type="ECO:0000256" key="1">
    <source>
        <dbReference type="ARBA" id="ARBA00022490"/>
    </source>
</evidence>
<dbReference type="RefSeq" id="XP_043127023.1">
    <property type="nucleotide sequence ID" value="XM_043271088.1"/>
</dbReference>
<dbReference type="GeneID" id="66935894"/>
<keyword evidence="4" id="KW-1185">Reference proteome</keyword>
<dbReference type="InterPro" id="IPR011343">
    <property type="entry name" value="DeoC"/>
</dbReference>
<evidence type="ECO:0000313" key="3">
    <source>
        <dbReference type="EMBL" id="GIK03837.1"/>
    </source>
</evidence>
<reference evidence="3 4" key="1">
    <citation type="submission" date="2021-02" db="EMBL/GenBank/DDBJ databases">
        <title>Pan-genome distribution and transcriptional activeness of fungal secondary metabolism genes in Aspergillus section Fumigati.</title>
        <authorList>
            <person name="Takahashi H."/>
            <person name="Umemura M."/>
            <person name="Ninomiya A."/>
            <person name="Kusuya Y."/>
            <person name="Urayama S."/>
            <person name="Shimizu M."/>
            <person name="Watanabe A."/>
            <person name="Kamei K."/>
            <person name="Yaguchi T."/>
            <person name="Hagiwara D."/>
        </authorList>
    </citation>
    <scope>NUCLEOTIDE SEQUENCE [LARGE SCALE GENOMIC DNA]</scope>
    <source>
        <strain evidence="3 4">IFM 47045</strain>
    </source>
</reference>
<feature type="active site" description="Proton donor/acceptor" evidence="2">
    <location>
        <position position="167"/>
    </location>
</feature>
<dbReference type="EMBL" id="BOPL01000006">
    <property type="protein sequence ID" value="GIK03837.1"/>
    <property type="molecule type" value="Genomic_DNA"/>
</dbReference>
<gene>
    <name evidence="3" type="ORF">Aspvir_007912</name>
</gene>